<feature type="transmembrane region" description="Helical" evidence="8">
    <location>
        <begin position="315"/>
        <end position="339"/>
    </location>
</feature>
<comment type="pathway">
    <text evidence="8">Cell wall biogenesis; peptidoglycan biosynthesis.</text>
</comment>
<keyword evidence="5 8" id="KW-0573">Peptidoglycan synthesis</keyword>
<comment type="subcellular location">
    <subcellularLocation>
        <location evidence="1 8">Cell membrane</location>
        <topology evidence="1 8">Multi-pass membrane protein</topology>
    </subcellularLocation>
</comment>
<accession>A0A7C1FFW9</accession>
<keyword evidence="3 8" id="KW-0812">Transmembrane</keyword>
<organism evidence="10">
    <name type="scientific">Caldilinea aerophila</name>
    <dbReference type="NCBI Taxonomy" id="133453"/>
    <lineage>
        <taxon>Bacteria</taxon>
        <taxon>Bacillati</taxon>
        <taxon>Chloroflexota</taxon>
        <taxon>Caldilineae</taxon>
        <taxon>Caldilineales</taxon>
        <taxon>Caldilineaceae</taxon>
        <taxon>Caldilinea</taxon>
    </lineage>
</organism>
<dbReference type="GO" id="GO:0009252">
    <property type="term" value="P:peptidoglycan biosynthetic process"/>
    <property type="evidence" value="ECO:0007669"/>
    <property type="project" value="UniProtKB-UniRule"/>
</dbReference>
<evidence type="ECO:0000256" key="7">
    <source>
        <dbReference type="ARBA" id="ARBA00023136"/>
    </source>
</evidence>
<feature type="transmembrane region" description="Helical" evidence="8">
    <location>
        <begin position="447"/>
        <end position="467"/>
    </location>
</feature>
<dbReference type="InterPro" id="IPR004268">
    <property type="entry name" value="MurJ"/>
</dbReference>
<dbReference type="GO" id="GO:0005886">
    <property type="term" value="C:plasma membrane"/>
    <property type="evidence" value="ECO:0007669"/>
    <property type="project" value="UniProtKB-SubCell"/>
</dbReference>
<dbReference type="GO" id="GO:0071555">
    <property type="term" value="P:cell wall organization"/>
    <property type="evidence" value="ECO:0007669"/>
    <property type="project" value="UniProtKB-UniRule"/>
</dbReference>
<feature type="transmembrane region" description="Helical" evidence="8">
    <location>
        <begin position="160"/>
        <end position="185"/>
    </location>
</feature>
<dbReference type="PRINTS" id="PR01806">
    <property type="entry name" value="VIRFACTRMVIN"/>
</dbReference>
<keyword evidence="4 8" id="KW-0133">Cell shape</keyword>
<evidence type="ECO:0000256" key="1">
    <source>
        <dbReference type="ARBA" id="ARBA00004651"/>
    </source>
</evidence>
<dbReference type="GO" id="GO:0015648">
    <property type="term" value="F:lipid-linked peptidoglycan transporter activity"/>
    <property type="evidence" value="ECO:0007669"/>
    <property type="project" value="UniProtKB-UniRule"/>
</dbReference>
<evidence type="ECO:0000313" key="10">
    <source>
        <dbReference type="EMBL" id="HDX31952.1"/>
    </source>
</evidence>
<dbReference type="HAMAP" id="MF_02078">
    <property type="entry name" value="MurJ_MviN"/>
    <property type="match status" value="1"/>
</dbReference>
<protein>
    <recommendedName>
        <fullName evidence="8">Probable lipid II flippase MurJ</fullName>
    </recommendedName>
</protein>
<dbReference type="InterPro" id="IPR051050">
    <property type="entry name" value="Lipid_II_flippase_MurJ/MviN"/>
</dbReference>
<dbReference type="Pfam" id="PF03023">
    <property type="entry name" value="MurJ"/>
    <property type="match status" value="1"/>
</dbReference>
<feature type="transmembrane region" description="Helical" evidence="8">
    <location>
        <begin position="12"/>
        <end position="34"/>
    </location>
</feature>
<feature type="transmembrane region" description="Helical" evidence="8">
    <location>
        <begin position="266"/>
        <end position="294"/>
    </location>
</feature>
<keyword evidence="8 9" id="KW-0813">Transport</keyword>
<comment type="similarity">
    <text evidence="8 9">Belongs to the MurJ/MviN family.</text>
</comment>
<gene>
    <name evidence="8 10" type="primary">murJ</name>
    <name evidence="10" type="ORF">ENQ20_10750</name>
</gene>
<keyword evidence="7 8" id="KW-0472">Membrane</keyword>
<dbReference type="PIRSF" id="PIRSF002869">
    <property type="entry name" value="MviN"/>
    <property type="match status" value="1"/>
</dbReference>
<feature type="transmembrane region" description="Helical" evidence="8">
    <location>
        <begin position="351"/>
        <end position="378"/>
    </location>
</feature>
<feature type="transmembrane region" description="Helical" evidence="8">
    <location>
        <begin position="390"/>
        <end position="412"/>
    </location>
</feature>
<keyword evidence="8 9" id="KW-0961">Cell wall biogenesis/degradation</keyword>
<dbReference type="PANTHER" id="PTHR47019">
    <property type="entry name" value="LIPID II FLIPPASE MURJ"/>
    <property type="match status" value="1"/>
</dbReference>
<evidence type="ECO:0000256" key="5">
    <source>
        <dbReference type="ARBA" id="ARBA00022984"/>
    </source>
</evidence>
<evidence type="ECO:0000256" key="6">
    <source>
        <dbReference type="ARBA" id="ARBA00022989"/>
    </source>
</evidence>
<comment type="caution">
    <text evidence="10">The sequence shown here is derived from an EMBL/GenBank/DDBJ whole genome shotgun (WGS) entry which is preliminary data.</text>
</comment>
<dbReference type="EMBL" id="DSMG01000105">
    <property type="protein sequence ID" value="HDX31952.1"/>
    <property type="molecule type" value="Genomic_DNA"/>
</dbReference>
<evidence type="ECO:0000256" key="3">
    <source>
        <dbReference type="ARBA" id="ARBA00022692"/>
    </source>
</evidence>
<dbReference type="NCBIfam" id="TIGR01695">
    <property type="entry name" value="murJ_mviN"/>
    <property type="match status" value="1"/>
</dbReference>
<keyword evidence="2 8" id="KW-1003">Cell membrane</keyword>
<dbReference type="PANTHER" id="PTHR47019:SF1">
    <property type="entry name" value="LIPID II FLIPPASE MURJ"/>
    <property type="match status" value="1"/>
</dbReference>
<reference evidence="10" key="1">
    <citation type="journal article" date="2020" name="mSystems">
        <title>Genome- and Community-Level Interaction Insights into Carbon Utilization and Element Cycling Functions of Hydrothermarchaeota in Hydrothermal Sediment.</title>
        <authorList>
            <person name="Zhou Z."/>
            <person name="Liu Y."/>
            <person name="Xu W."/>
            <person name="Pan J."/>
            <person name="Luo Z.H."/>
            <person name="Li M."/>
        </authorList>
    </citation>
    <scope>NUCLEOTIDE SEQUENCE [LARGE SCALE GENOMIC DNA]</scope>
    <source>
        <strain evidence="10">SpSt-289</strain>
    </source>
</reference>
<feature type="transmembrane region" description="Helical" evidence="8">
    <location>
        <begin position="191"/>
        <end position="213"/>
    </location>
</feature>
<dbReference type="CDD" id="cd13123">
    <property type="entry name" value="MATE_MurJ_like"/>
    <property type="match status" value="1"/>
</dbReference>
<dbReference type="GO" id="GO:0008360">
    <property type="term" value="P:regulation of cell shape"/>
    <property type="evidence" value="ECO:0007669"/>
    <property type="project" value="UniProtKB-UniRule"/>
</dbReference>
<dbReference type="AlphaFoldDB" id="A0A7C1FFW9"/>
<feature type="transmembrane region" description="Helical" evidence="8">
    <location>
        <begin position="87"/>
        <end position="113"/>
    </location>
</feature>
<keyword evidence="6 8" id="KW-1133">Transmembrane helix</keyword>
<evidence type="ECO:0000256" key="9">
    <source>
        <dbReference type="PIRNR" id="PIRNR002869"/>
    </source>
</evidence>
<evidence type="ECO:0000256" key="8">
    <source>
        <dbReference type="HAMAP-Rule" id="MF_02078"/>
    </source>
</evidence>
<sequence>MADTRFLFRSSILVMAFYGLSRLTGFVKLLLMTRLFGVSAEADAFAAAYQLPELLVTMLAGGAVTAAFIPVYTAQLASRDPRRAEQLANTVVTLTVVGMGLVTVLVFYTAPWVTTHLLTPGFPPAQQQLTAELVRVLMLSMWLYAIGSIYASILQSHNHFLAPALGTVLIDVGQIVGVLALSSYLGILSAAWGLVAGALLILAVEAPFLWRLGIRTRPTLAVRSRGLRRLVHLFWPRLVTMGAIQAADLIVVRLASGLPAGSLSAYFYAVLIMAYMPRGLFAQAIATVIFPTMARQYNGRNLEGLQNTLTGGLRAALSLVIPAAVGILALGMPAMHFLFPGEAFEGEALAMVFALVAILSVRLIGDSCVDILSLAFYARHDTRTPMIASVLWVLAVLALSVLLVGPLGIYGLAWASSLASAGLAFGLFYAVFTRFRDIAAQDLVRTLARSGVAAAVMVLAVRIMSQMNLPETLFVVVGIGAGAGVYALVYVALGEREVFRWLRSSPDRA</sequence>
<evidence type="ECO:0000256" key="2">
    <source>
        <dbReference type="ARBA" id="ARBA00022475"/>
    </source>
</evidence>
<dbReference type="GO" id="GO:0034204">
    <property type="term" value="P:lipid translocation"/>
    <property type="evidence" value="ECO:0007669"/>
    <property type="project" value="TreeGrafter"/>
</dbReference>
<feature type="transmembrane region" description="Helical" evidence="8">
    <location>
        <begin position="234"/>
        <end position="254"/>
    </location>
</feature>
<feature type="transmembrane region" description="Helical" evidence="8">
    <location>
        <begin position="418"/>
        <end position="435"/>
    </location>
</feature>
<dbReference type="UniPathway" id="UPA00219"/>
<evidence type="ECO:0000256" key="4">
    <source>
        <dbReference type="ARBA" id="ARBA00022960"/>
    </source>
</evidence>
<feature type="transmembrane region" description="Helical" evidence="8">
    <location>
        <begin position="473"/>
        <end position="493"/>
    </location>
</feature>
<comment type="function">
    <text evidence="8 9">Involved in peptidoglycan biosynthesis. Transports lipid-linked peptidoglycan precursors from the inner to the outer leaflet of the cytoplasmic membrane.</text>
</comment>
<feature type="transmembrane region" description="Helical" evidence="8">
    <location>
        <begin position="133"/>
        <end position="153"/>
    </location>
</feature>
<feature type="transmembrane region" description="Helical" evidence="8">
    <location>
        <begin position="54"/>
        <end position="75"/>
    </location>
</feature>
<proteinExistence type="inferred from homology"/>
<name>A0A7C1FFW9_9CHLR</name>